<evidence type="ECO:0000256" key="1">
    <source>
        <dbReference type="SAM" id="Phobius"/>
    </source>
</evidence>
<protein>
    <submittedName>
        <fullName evidence="2">Uncharacterized protein</fullName>
    </submittedName>
</protein>
<accession>A0A0F9WIR3</accession>
<evidence type="ECO:0000313" key="2">
    <source>
        <dbReference type="EMBL" id="KKN78308.1"/>
    </source>
</evidence>
<name>A0A0F9WIR3_9ZZZZ</name>
<organism evidence="2">
    <name type="scientific">marine sediment metagenome</name>
    <dbReference type="NCBI Taxonomy" id="412755"/>
    <lineage>
        <taxon>unclassified sequences</taxon>
        <taxon>metagenomes</taxon>
        <taxon>ecological metagenomes</taxon>
    </lineage>
</organism>
<proteinExistence type="predicted"/>
<dbReference type="AlphaFoldDB" id="A0A0F9WIR3"/>
<comment type="caution">
    <text evidence="2">The sequence shown here is derived from an EMBL/GenBank/DDBJ whole genome shotgun (WGS) entry which is preliminary data.</text>
</comment>
<keyword evidence="1" id="KW-1133">Transmembrane helix</keyword>
<gene>
    <name evidence="2" type="ORF">LCGC14_0351670</name>
</gene>
<feature type="transmembrane region" description="Helical" evidence="1">
    <location>
        <begin position="6"/>
        <end position="25"/>
    </location>
</feature>
<keyword evidence="1" id="KW-0472">Membrane</keyword>
<dbReference type="EMBL" id="LAZR01000265">
    <property type="protein sequence ID" value="KKN78308.1"/>
    <property type="molecule type" value="Genomic_DNA"/>
</dbReference>
<keyword evidence="1" id="KW-0812">Transmembrane</keyword>
<reference evidence="2" key="1">
    <citation type="journal article" date="2015" name="Nature">
        <title>Complex archaea that bridge the gap between prokaryotes and eukaryotes.</title>
        <authorList>
            <person name="Spang A."/>
            <person name="Saw J.H."/>
            <person name="Jorgensen S.L."/>
            <person name="Zaremba-Niedzwiedzka K."/>
            <person name="Martijn J."/>
            <person name="Lind A.E."/>
            <person name="van Eijk R."/>
            <person name="Schleper C."/>
            <person name="Guy L."/>
            <person name="Ettema T.J."/>
        </authorList>
    </citation>
    <scope>NUCLEOTIDE SEQUENCE</scope>
</reference>
<sequence>MDYIKYFLLFSLSGIAGYVVGRIYYKNKRIRKLKDAMTDCKYPYKD</sequence>